<evidence type="ECO:0000256" key="1">
    <source>
        <dbReference type="SAM" id="SignalP"/>
    </source>
</evidence>
<evidence type="ECO:0008006" key="4">
    <source>
        <dbReference type="Google" id="ProtNLM"/>
    </source>
</evidence>
<keyword evidence="1" id="KW-0732">Signal</keyword>
<feature type="chain" id="PRO_5045460536" description="Lipoprotein" evidence="1">
    <location>
        <begin position="20"/>
        <end position="206"/>
    </location>
</feature>
<comment type="caution">
    <text evidence="2">The sequence shown here is derived from an EMBL/GenBank/DDBJ whole genome shotgun (WGS) entry which is preliminary data.</text>
</comment>
<evidence type="ECO:0000313" key="3">
    <source>
        <dbReference type="Proteomes" id="UP001515660"/>
    </source>
</evidence>
<organism evidence="2 3">
    <name type="scientific">Rhodobacter calidifons</name>
    <dbReference type="NCBI Taxonomy" id="2715277"/>
    <lineage>
        <taxon>Bacteria</taxon>
        <taxon>Pseudomonadati</taxon>
        <taxon>Pseudomonadota</taxon>
        <taxon>Alphaproteobacteria</taxon>
        <taxon>Rhodobacterales</taxon>
        <taxon>Rhodobacter group</taxon>
        <taxon>Rhodobacter</taxon>
    </lineage>
</organism>
<protein>
    <recommendedName>
        <fullName evidence="4">Lipoprotein</fullName>
    </recommendedName>
</protein>
<proteinExistence type="predicted"/>
<gene>
    <name evidence="2" type="ORF">G8O29_11030</name>
</gene>
<feature type="signal peptide" evidence="1">
    <location>
        <begin position="1"/>
        <end position="19"/>
    </location>
</feature>
<evidence type="ECO:0000313" key="2">
    <source>
        <dbReference type="EMBL" id="NHB77270.1"/>
    </source>
</evidence>
<dbReference type="Pfam" id="PF20569">
    <property type="entry name" value="DUF6778"/>
    <property type="match status" value="1"/>
</dbReference>
<keyword evidence="3" id="KW-1185">Reference proteome</keyword>
<dbReference type="PROSITE" id="PS51257">
    <property type="entry name" value="PROKAR_LIPOPROTEIN"/>
    <property type="match status" value="1"/>
</dbReference>
<accession>A0ABX0G7L2</accession>
<dbReference type="RefSeq" id="WP_166403295.1">
    <property type="nucleotide sequence ID" value="NZ_JAANHS010000007.1"/>
</dbReference>
<sequence>MFLSRRAALLGLSALTLSACVGGGGTFKTDYQRLSPEVTRNWRLAEVRVDVPRSLKVSEAKSLLPNADIVWREDPMGDRHVQVGKIIEGAVLRGAQGLRGSRPVVISVTVTRFHALTFEAERANSDWGVHNVNFTAQVTDARTGEVLVPPTQIRAETPAWSGERMREARRKGITQKSMISNHVAATVAGWLALGPDNRGEFSRQGN</sequence>
<dbReference type="InterPro" id="IPR046705">
    <property type="entry name" value="DUF6778"/>
</dbReference>
<name>A0ABX0G7L2_9RHOB</name>
<dbReference type="Proteomes" id="UP001515660">
    <property type="component" value="Unassembled WGS sequence"/>
</dbReference>
<dbReference type="EMBL" id="JAANHS010000007">
    <property type="protein sequence ID" value="NHB77270.1"/>
    <property type="molecule type" value="Genomic_DNA"/>
</dbReference>
<reference evidence="2 3" key="1">
    <citation type="journal article" date="2022" name="Microorganisms">
        <title>Genome Sequence and Characterization of a Xanthorhodopsin-Containing, Aerobic Anoxygenic Phototrophic Rhodobacter Species, Isolated from Mesophilic Conditions at Yellowstone National Park.</title>
        <authorList>
            <person name="Kyndt J.A."/>
            <person name="Robertson S."/>
            <person name="Shoffstall I.B."/>
            <person name="Ramaley R.F."/>
            <person name="Meyer T.E."/>
        </authorList>
    </citation>
    <scope>NUCLEOTIDE SEQUENCE [LARGE SCALE GENOMIC DNA]</scope>
    <source>
        <strain evidence="2 3">M37P</strain>
    </source>
</reference>